<protein>
    <submittedName>
        <fullName evidence="1">Uncharacterized protein</fullName>
    </submittedName>
</protein>
<organism evidence="1 2">
    <name type="scientific">Sporanaerobium hydrogeniformans</name>
    <dbReference type="NCBI Taxonomy" id="3072179"/>
    <lineage>
        <taxon>Bacteria</taxon>
        <taxon>Bacillati</taxon>
        <taxon>Bacillota</taxon>
        <taxon>Clostridia</taxon>
        <taxon>Lachnospirales</taxon>
        <taxon>Lachnospiraceae</taxon>
        <taxon>Sporanaerobium</taxon>
    </lineage>
</organism>
<name>A0AC61D977_9FIRM</name>
<evidence type="ECO:0000313" key="1">
    <source>
        <dbReference type="EMBL" id="PHV69246.1"/>
    </source>
</evidence>
<gene>
    <name evidence="1" type="ORF">CS063_16800</name>
</gene>
<dbReference type="EMBL" id="PEDL01000039">
    <property type="protein sequence ID" value="PHV69246.1"/>
    <property type="molecule type" value="Genomic_DNA"/>
</dbReference>
<evidence type="ECO:0000313" key="2">
    <source>
        <dbReference type="Proteomes" id="UP000224460"/>
    </source>
</evidence>
<dbReference type="Proteomes" id="UP000224460">
    <property type="component" value="Unassembled WGS sequence"/>
</dbReference>
<proteinExistence type="predicted"/>
<accession>A0AC61D977</accession>
<sequence length="204" mass="23775">MFYYFFQQYKNEIYLANRKKLKINEILMIVVLIVSTIVLSIFAMLQRFNIITIISLLILIIDFTYMVIYVKKTENQRVAEKVLNYKNTKISPLIELLNSDTYNLYTVEGLDWLIEYCSTETNKTAFKISIQGIVLPFITLAYGVILNNLNLTEIVVISITFICILLTVIMLGKMVQPIVDDIVYPDKTKYSCLKSQLEYIKTQF</sequence>
<comment type="caution">
    <text evidence="1">The sequence shown here is derived from an EMBL/GenBank/DDBJ whole genome shotgun (WGS) entry which is preliminary data.</text>
</comment>
<reference evidence="1" key="1">
    <citation type="submission" date="2017-10" db="EMBL/GenBank/DDBJ databases">
        <title>Genome sequence of cellulolytic Lachnospiraceae bacterium XHS1971 isolated from hotspring sediment.</title>
        <authorList>
            <person name="Vasudevan G."/>
            <person name="Joshi A.J."/>
            <person name="Hivarkar S."/>
            <person name="Lanjekar V.B."/>
            <person name="Dhakephalkar P.K."/>
            <person name="Dagar S."/>
        </authorList>
    </citation>
    <scope>NUCLEOTIDE SEQUENCE</scope>
    <source>
        <strain evidence="1">XHS1971</strain>
    </source>
</reference>
<keyword evidence="2" id="KW-1185">Reference proteome</keyword>